<proteinExistence type="predicted"/>
<feature type="non-terminal residue" evidence="1">
    <location>
        <position position="50"/>
    </location>
</feature>
<gene>
    <name evidence="1" type="primary">ORF76882</name>
</gene>
<protein>
    <submittedName>
        <fullName evidence="1">Uncharacterized protein</fullName>
    </submittedName>
</protein>
<reference evidence="1" key="1">
    <citation type="submission" date="2014-12" db="EMBL/GenBank/DDBJ databases">
        <title>Insight into the proteome of Arion vulgaris.</title>
        <authorList>
            <person name="Aradska J."/>
            <person name="Bulat T."/>
            <person name="Smidak R."/>
            <person name="Sarate P."/>
            <person name="Gangsoo J."/>
            <person name="Sialana F."/>
            <person name="Bilban M."/>
            <person name="Lubec G."/>
        </authorList>
    </citation>
    <scope>NUCLEOTIDE SEQUENCE</scope>
    <source>
        <tissue evidence="1">Skin</tissue>
    </source>
</reference>
<name>A0A0B6ZRT5_9EUPU</name>
<dbReference type="AlphaFoldDB" id="A0A0B6ZRT5"/>
<accession>A0A0B6ZRT5</accession>
<evidence type="ECO:0000313" key="1">
    <source>
        <dbReference type="EMBL" id="CEK71087.1"/>
    </source>
</evidence>
<dbReference type="EMBL" id="HACG01024222">
    <property type="protein sequence ID" value="CEK71087.1"/>
    <property type="molecule type" value="Transcribed_RNA"/>
</dbReference>
<sequence>MKQYNEVADAKRKDTKIPVGFYGITDAKRKDTSKLFFYGITDAKKKNTSR</sequence>
<organism evidence="1">
    <name type="scientific">Arion vulgaris</name>
    <dbReference type="NCBI Taxonomy" id="1028688"/>
    <lineage>
        <taxon>Eukaryota</taxon>
        <taxon>Metazoa</taxon>
        <taxon>Spiralia</taxon>
        <taxon>Lophotrochozoa</taxon>
        <taxon>Mollusca</taxon>
        <taxon>Gastropoda</taxon>
        <taxon>Heterobranchia</taxon>
        <taxon>Euthyneura</taxon>
        <taxon>Panpulmonata</taxon>
        <taxon>Eupulmonata</taxon>
        <taxon>Stylommatophora</taxon>
        <taxon>Helicina</taxon>
        <taxon>Arionoidea</taxon>
        <taxon>Arionidae</taxon>
        <taxon>Arion</taxon>
    </lineage>
</organism>